<accession>A0ABS7BL55</accession>
<feature type="domain" description="Cytochrome c" evidence="6">
    <location>
        <begin position="45"/>
        <end position="136"/>
    </location>
</feature>
<feature type="signal peptide" evidence="5">
    <location>
        <begin position="1"/>
        <end position="24"/>
    </location>
</feature>
<evidence type="ECO:0000259" key="6">
    <source>
        <dbReference type="PROSITE" id="PS51007"/>
    </source>
</evidence>
<dbReference type="Gene3D" id="1.10.760.10">
    <property type="entry name" value="Cytochrome c-like domain"/>
    <property type="match status" value="1"/>
</dbReference>
<sequence>MPASLKWLALLLAASFLAAMTAGAAMYAETRARTRVMAEQVSGGGTVAAGRAAIARYGCGSCHVISGIAGASGSVGPSLAKVAVRVTIAGRLPNDAEAMMLWLRHPQAVAPGNGMPEQGVTRGDARDITAYLYTLK</sequence>
<keyword evidence="3 4" id="KW-0408">Iron</keyword>
<keyword evidence="1 4" id="KW-0349">Heme</keyword>
<evidence type="ECO:0000256" key="5">
    <source>
        <dbReference type="SAM" id="SignalP"/>
    </source>
</evidence>
<dbReference type="Pfam" id="PF00034">
    <property type="entry name" value="Cytochrom_C"/>
    <property type="match status" value="1"/>
</dbReference>
<keyword evidence="5" id="KW-0732">Signal</keyword>
<dbReference type="InterPro" id="IPR009056">
    <property type="entry name" value="Cyt_c-like_dom"/>
</dbReference>
<comment type="caution">
    <text evidence="7">The sequence shown here is derived from an EMBL/GenBank/DDBJ whole genome shotgun (WGS) entry which is preliminary data.</text>
</comment>
<dbReference type="InterPro" id="IPR036909">
    <property type="entry name" value="Cyt_c-like_dom_sf"/>
</dbReference>
<dbReference type="PROSITE" id="PS51007">
    <property type="entry name" value="CYTC"/>
    <property type="match status" value="1"/>
</dbReference>
<evidence type="ECO:0000256" key="1">
    <source>
        <dbReference type="ARBA" id="ARBA00022617"/>
    </source>
</evidence>
<proteinExistence type="predicted"/>
<keyword evidence="2 4" id="KW-0479">Metal-binding</keyword>
<gene>
    <name evidence="7" type="ORF">KZ820_06305</name>
</gene>
<dbReference type="SUPFAM" id="SSF46626">
    <property type="entry name" value="Cytochrome c"/>
    <property type="match status" value="1"/>
</dbReference>
<protein>
    <submittedName>
        <fullName evidence="7">C-type cytochrome</fullName>
    </submittedName>
</protein>
<organism evidence="7 8">
    <name type="scientific">Sphingomonas citri</name>
    <dbReference type="NCBI Taxonomy" id="2862499"/>
    <lineage>
        <taxon>Bacteria</taxon>
        <taxon>Pseudomonadati</taxon>
        <taxon>Pseudomonadota</taxon>
        <taxon>Alphaproteobacteria</taxon>
        <taxon>Sphingomonadales</taxon>
        <taxon>Sphingomonadaceae</taxon>
        <taxon>Sphingomonas</taxon>
    </lineage>
</organism>
<reference evidence="7 8" key="1">
    <citation type="submission" date="2021-07" db="EMBL/GenBank/DDBJ databases">
        <title>Sphingomonas sp.</title>
        <authorList>
            <person name="Feng G."/>
            <person name="Li J."/>
            <person name="Pan M."/>
        </authorList>
    </citation>
    <scope>NUCLEOTIDE SEQUENCE [LARGE SCALE GENOMIC DNA]</scope>
    <source>
        <strain evidence="7 8">RRHST34</strain>
    </source>
</reference>
<evidence type="ECO:0000256" key="3">
    <source>
        <dbReference type="ARBA" id="ARBA00023004"/>
    </source>
</evidence>
<name>A0ABS7BL55_9SPHN</name>
<evidence type="ECO:0000256" key="4">
    <source>
        <dbReference type="PROSITE-ProRule" id="PRU00433"/>
    </source>
</evidence>
<keyword evidence="8" id="KW-1185">Reference proteome</keyword>
<dbReference type="Proteomes" id="UP000759103">
    <property type="component" value="Unassembled WGS sequence"/>
</dbReference>
<dbReference type="EMBL" id="JAHXZN010000001">
    <property type="protein sequence ID" value="MBW6530343.1"/>
    <property type="molecule type" value="Genomic_DNA"/>
</dbReference>
<dbReference type="RefSeq" id="WP_219747715.1">
    <property type="nucleotide sequence ID" value="NZ_JAHXZN010000001.1"/>
</dbReference>
<evidence type="ECO:0000313" key="7">
    <source>
        <dbReference type="EMBL" id="MBW6530343.1"/>
    </source>
</evidence>
<evidence type="ECO:0000313" key="8">
    <source>
        <dbReference type="Proteomes" id="UP000759103"/>
    </source>
</evidence>
<evidence type="ECO:0000256" key="2">
    <source>
        <dbReference type="ARBA" id="ARBA00022723"/>
    </source>
</evidence>
<feature type="chain" id="PRO_5045248724" evidence="5">
    <location>
        <begin position="25"/>
        <end position="136"/>
    </location>
</feature>